<protein>
    <submittedName>
        <fullName evidence="2">DUF2183 domain-containing protein</fullName>
    </submittedName>
</protein>
<feature type="domain" description="Phosphatidate phosphatase APP1 catalytic" evidence="1">
    <location>
        <begin position="148"/>
        <end position="298"/>
    </location>
</feature>
<dbReference type="Proteomes" id="UP000309550">
    <property type="component" value="Unassembled WGS sequence"/>
</dbReference>
<reference evidence="2 3" key="1">
    <citation type="submission" date="2019-05" db="EMBL/GenBank/DDBJ databases">
        <title>Sulfitobacter sabulilitoris sp. nov., isolated from a marine sand.</title>
        <authorList>
            <person name="Yoon J.-H."/>
        </authorList>
    </citation>
    <scope>NUCLEOTIDE SEQUENCE [LARGE SCALE GENOMIC DNA]</scope>
    <source>
        <strain evidence="2 3">HSMS-29</strain>
    </source>
</reference>
<dbReference type="PANTHER" id="PTHR28208:SF3">
    <property type="entry name" value="PHOSPHATIDATE PHOSPHATASE APP1"/>
    <property type="match status" value="1"/>
</dbReference>
<name>A0A5S3PFA5_9RHOB</name>
<dbReference type="PANTHER" id="PTHR28208">
    <property type="entry name" value="PHOSPHATIDATE PHOSPHATASE APP1"/>
    <property type="match status" value="1"/>
</dbReference>
<dbReference type="AlphaFoldDB" id="A0A5S3PFA5"/>
<dbReference type="OrthoDB" id="9789875at2"/>
<dbReference type="Pfam" id="PF09949">
    <property type="entry name" value="APP1_cat"/>
    <property type="match status" value="1"/>
</dbReference>
<dbReference type="GO" id="GO:0008195">
    <property type="term" value="F:phosphatidate phosphatase activity"/>
    <property type="evidence" value="ECO:0007669"/>
    <property type="project" value="InterPro"/>
</dbReference>
<organism evidence="2 3">
    <name type="scientific">Sulfitobacter sabulilitoris</name>
    <dbReference type="NCBI Taxonomy" id="2562655"/>
    <lineage>
        <taxon>Bacteria</taxon>
        <taxon>Pseudomonadati</taxon>
        <taxon>Pseudomonadota</taxon>
        <taxon>Alphaproteobacteria</taxon>
        <taxon>Rhodobacterales</taxon>
        <taxon>Roseobacteraceae</taxon>
        <taxon>Sulfitobacter</taxon>
    </lineage>
</organism>
<evidence type="ECO:0000313" key="2">
    <source>
        <dbReference type="EMBL" id="TMM52718.1"/>
    </source>
</evidence>
<evidence type="ECO:0000259" key="1">
    <source>
        <dbReference type="Pfam" id="PF09949"/>
    </source>
</evidence>
<dbReference type="InterPro" id="IPR019236">
    <property type="entry name" value="APP1_cat"/>
</dbReference>
<dbReference type="EMBL" id="VANS01000002">
    <property type="protein sequence ID" value="TMM52718.1"/>
    <property type="molecule type" value="Genomic_DNA"/>
</dbReference>
<accession>A0A5S3PFA5</accession>
<dbReference type="RefSeq" id="WP_138662260.1">
    <property type="nucleotide sequence ID" value="NZ_VANS01000002.1"/>
</dbReference>
<keyword evidence="3" id="KW-1185">Reference proteome</keyword>
<gene>
    <name evidence="2" type="ORF">FDT80_10655</name>
</gene>
<sequence length="335" mass="36883">METRNHAPASLKTRLARALHPIERAVDRIKYRAAKNPVIEPYLGYATADRLVLRGRVLSAVHRDSARHDQSRWINLKQMLLLFATDEVTGITVTAGGVDGVTDEEGYFTLLLPRPDVAGWHSVEAHLPDHPKTQVTLQALVPDSGAAFGVISDIDDTVLETGAFSLARNLWTSLTGNALTRHVFPDAVALIDRLHDGRNPVYYVSSSPWNLFRFLIAIFDRHRLLRGPMFLRDLGLSETQFITGTHGGHKGSSIDAILGANPELSFVLIGDTGQEDAHVYLDAHRRHPGRIRTVILREPGPGPDHASKTAIAQMSAENLRVMTGPDFSKVNLKAV</sequence>
<comment type="caution">
    <text evidence="2">The sequence shown here is derived from an EMBL/GenBank/DDBJ whole genome shotgun (WGS) entry which is preliminary data.</text>
</comment>
<evidence type="ECO:0000313" key="3">
    <source>
        <dbReference type="Proteomes" id="UP000309550"/>
    </source>
</evidence>
<dbReference type="InterPro" id="IPR052935">
    <property type="entry name" value="Mg2+_PAP"/>
</dbReference>
<proteinExistence type="predicted"/>